<dbReference type="EMBL" id="JWJG01000028">
    <property type="protein sequence ID" value="KIF83658.1"/>
    <property type="molecule type" value="Genomic_DNA"/>
</dbReference>
<protein>
    <submittedName>
        <fullName evidence="2">4-carboxymuconolactone decarboxylase</fullName>
    </submittedName>
</protein>
<sequence length="98" mass="10693">MGLGQQAFGQGAPKFAEVTDKVLFGDIWERPGLSKRDRSLITVAALVSLYRLEQLPFHLAKARENGLTHEELAEAITHLAFYAGWPAAASALSLLDKT</sequence>
<dbReference type="PANTHER" id="PTHR33570:SF9">
    <property type="entry name" value="BLL4600 PROTEIN"/>
    <property type="match status" value="1"/>
</dbReference>
<dbReference type="AlphaFoldDB" id="A0A0C1Y9K7"/>
<dbReference type="GO" id="GO:0051920">
    <property type="term" value="F:peroxiredoxin activity"/>
    <property type="evidence" value="ECO:0007669"/>
    <property type="project" value="InterPro"/>
</dbReference>
<organism evidence="2 3">
    <name type="scientific">Noviherbaspirillum autotrophicum</name>
    <dbReference type="NCBI Taxonomy" id="709839"/>
    <lineage>
        <taxon>Bacteria</taxon>
        <taxon>Pseudomonadati</taxon>
        <taxon>Pseudomonadota</taxon>
        <taxon>Betaproteobacteria</taxon>
        <taxon>Burkholderiales</taxon>
        <taxon>Oxalobacteraceae</taxon>
        <taxon>Noviherbaspirillum</taxon>
    </lineage>
</organism>
<name>A0A0C1Y9K7_9BURK</name>
<accession>A0A0C1Y9K7</accession>
<evidence type="ECO:0000313" key="3">
    <source>
        <dbReference type="Proteomes" id="UP000031572"/>
    </source>
</evidence>
<dbReference type="InterPro" id="IPR052512">
    <property type="entry name" value="4CMD/NDH-1_regulator"/>
</dbReference>
<gene>
    <name evidence="2" type="ORF">TSA66_11500</name>
</gene>
<feature type="domain" description="Carboxymuconolactone decarboxylase-like" evidence="1">
    <location>
        <begin position="13"/>
        <end position="96"/>
    </location>
</feature>
<dbReference type="Pfam" id="PF02627">
    <property type="entry name" value="CMD"/>
    <property type="match status" value="1"/>
</dbReference>
<dbReference type="Proteomes" id="UP000031572">
    <property type="component" value="Unassembled WGS sequence"/>
</dbReference>
<keyword evidence="3" id="KW-1185">Reference proteome</keyword>
<dbReference type="STRING" id="709839.TSA66_11500"/>
<reference evidence="2 3" key="1">
    <citation type="submission" date="2014-12" db="EMBL/GenBank/DDBJ databases">
        <title>Denitrispirillum autotrophicum gen. nov., sp. nov., Denitrifying, Facultatively Autotrophic Bacteria Isolated from Rice Paddy Soil.</title>
        <authorList>
            <person name="Ishii S."/>
            <person name="Ashida N."/>
            <person name="Ohno H."/>
            <person name="Otsuka S."/>
            <person name="Yokota A."/>
            <person name="Senoo K."/>
        </authorList>
    </citation>
    <scope>NUCLEOTIDE SEQUENCE [LARGE SCALE GENOMIC DNA]</scope>
    <source>
        <strain evidence="2 3">TSA66</strain>
    </source>
</reference>
<proteinExistence type="predicted"/>
<dbReference type="Gene3D" id="1.20.1290.10">
    <property type="entry name" value="AhpD-like"/>
    <property type="match status" value="1"/>
</dbReference>
<evidence type="ECO:0000313" key="2">
    <source>
        <dbReference type="EMBL" id="KIF83658.1"/>
    </source>
</evidence>
<dbReference type="InterPro" id="IPR003779">
    <property type="entry name" value="CMD-like"/>
</dbReference>
<comment type="caution">
    <text evidence="2">The sequence shown here is derived from an EMBL/GenBank/DDBJ whole genome shotgun (WGS) entry which is preliminary data.</text>
</comment>
<dbReference type="PANTHER" id="PTHR33570">
    <property type="entry name" value="4-CARBOXYMUCONOLACTONE DECARBOXYLASE FAMILY PROTEIN"/>
    <property type="match status" value="1"/>
</dbReference>
<evidence type="ECO:0000259" key="1">
    <source>
        <dbReference type="Pfam" id="PF02627"/>
    </source>
</evidence>
<dbReference type="InterPro" id="IPR029032">
    <property type="entry name" value="AhpD-like"/>
</dbReference>
<dbReference type="SUPFAM" id="SSF69118">
    <property type="entry name" value="AhpD-like"/>
    <property type="match status" value="1"/>
</dbReference>